<gene>
    <name evidence="2" type="ORF">SDC9_27103</name>
</gene>
<sequence>MSRGISLFILSIGLMFISVTVYSQGLAINETNTPPDPSAMLDVESTTKGFLPPRLTSSQRAAIAAPASGLVVFDTDFNALFVMTGEGWIRVDYGDKWQKDDDNNLSYNLGNVGIGVSYPGTALEVNGQVKINGGSPGAGKVLTSDATGTAAWQDSPMSILGIGQASGFSNISSTLGFLVVPAIVELTETANIMIHSTRGLGTTTGITTGLLNIYVCYRNVSGGAITTLGGGILGMRLPANARIPFSLSYSTGFLPAGVYEVGLCGNCIEPSQWNSNEFGYTTGMAYRLPAATTGLSVNQENSHGLSRSGDALYENNAASSFGSPVGLKAGNLSSGKESSTIVEEKIEQLSRDNESIKNQLNELIRLIEAGTLNSLDK</sequence>
<name>A0A644UQD7_9ZZZZ</name>
<accession>A0A644UQD7</accession>
<evidence type="ECO:0000256" key="1">
    <source>
        <dbReference type="SAM" id="Coils"/>
    </source>
</evidence>
<organism evidence="2">
    <name type="scientific">bioreactor metagenome</name>
    <dbReference type="NCBI Taxonomy" id="1076179"/>
    <lineage>
        <taxon>unclassified sequences</taxon>
        <taxon>metagenomes</taxon>
        <taxon>ecological metagenomes</taxon>
    </lineage>
</organism>
<reference evidence="2" key="1">
    <citation type="submission" date="2019-08" db="EMBL/GenBank/DDBJ databases">
        <authorList>
            <person name="Kucharzyk K."/>
            <person name="Murdoch R.W."/>
            <person name="Higgins S."/>
            <person name="Loffler F."/>
        </authorList>
    </citation>
    <scope>NUCLEOTIDE SEQUENCE</scope>
</reference>
<dbReference type="EMBL" id="VSSQ01000146">
    <property type="protein sequence ID" value="MPL81189.1"/>
    <property type="molecule type" value="Genomic_DNA"/>
</dbReference>
<protein>
    <submittedName>
        <fullName evidence="2">Uncharacterized protein</fullName>
    </submittedName>
</protein>
<evidence type="ECO:0000313" key="2">
    <source>
        <dbReference type="EMBL" id="MPL81189.1"/>
    </source>
</evidence>
<dbReference type="AlphaFoldDB" id="A0A644UQD7"/>
<keyword evidence="1" id="KW-0175">Coiled coil</keyword>
<feature type="coiled-coil region" evidence="1">
    <location>
        <begin position="339"/>
        <end position="366"/>
    </location>
</feature>
<comment type="caution">
    <text evidence="2">The sequence shown here is derived from an EMBL/GenBank/DDBJ whole genome shotgun (WGS) entry which is preliminary data.</text>
</comment>
<proteinExistence type="predicted"/>